<dbReference type="PANTHER" id="PTHR45672:SF11">
    <property type="entry name" value="PROTEIN DISULFIDE-ISOMERASE C17H9.14C"/>
    <property type="match status" value="1"/>
</dbReference>
<dbReference type="GO" id="GO:0003756">
    <property type="term" value="F:protein disulfide isomerase activity"/>
    <property type="evidence" value="ECO:0007669"/>
    <property type="project" value="TreeGrafter"/>
</dbReference>
<dbReference type="PROSITE" id="PS51352">
    <property type="entry name" value="THIOREDOXIN_2"/>
    <property type="match status" value="1"/>
</dbReference>
<proteinExistence type="predicted"/>
<dbReference type="GO" id="GO:0006457">
    <property type="term" value="P:protein folding"/>
    <property type="evidence" value="ECO:0007669"/>
    <property type="project" value="TreeGrafter"/>
</dbReference>
<dbReference type="EMBL" id="GDID01000559">
    <property type="protein sequence ID" value="JAP96047.1"/>
    <property type="molecule type" value="Transcribed_RNA"/>
</dbReference>
<dbReference type="CDD" id="cd02961">
    <property type="entry name" value="PDI_a_family"/>
    <property type="match status" value="1"/>
</dbReference>
<dbReference type="Pfam" id="PF00085">
    <property type="entry name" value="Thioredoxin"/>
    <property type="match status" value="1"/>
</dbReference>
<dbReference type="InterPro" id="IPR036249">
    <property type="entry name" value="Thioredoxin-like_sf"/>
</dbReference>
<dbReference type="Gene3D" id="3.40.30.10">
    <property type="entry name" value="Glutaredoxin"/>
    <property type="match status" value="1"/>
</dbReference>
<organism evidence="2">
    <name type="scientific">Trepomonas sp. PC1</name>
    <dbReference type="NCBI Taxonomy" id="1076344"/>
    <lineage>
        <taxon>Eukaryota</taxon>
        <taxon>Metamonada</taxon>
        <taxon>Diplomonadida</taxon>
        <taxon>Hexamitidae</taxon>
        <taxon>Hexamitinae</taxon>
        <taxon>Trepomonas</taxon>
    </lineage>
</organism>
<feature type="domain" description="Thioredoxin" evidence="1">
    <location>
        <begin position="1"/>
        <end position="110"/>
    </location>
</feature>
<name>A0A146KHV4_9EUKA</name>
<dbReference type="GO" id="GO:0005783">
    <property type="term" value="C:endoplasmic reticulum"/>
    <property type="evidence" value="ECO:0007669"/>
    <property type="project" value="TreeGrafter"/>
</dbReference>
<dbReference type="InterPro" id="IPR051063">
    <property type="entry name" value="PDI"/>
</dbReference>
<dbReference type="InterPro" id="IPR013766">
    <property type="entry name" value="Thioredoxin_domain"/>
</dbReference>
<accession>A0A146KHV4</accession>
<protein>
    <submittedName>
        <fullName evidence="2">Thioredoxin domain-containing protein</fullName>
    </submittedName>
</protein>
<dbReference type="PANTHER" id="PTHR45672">
    <property type="entry name" value="PROTEIN DISULFIDE-ISOMERASE C17H9.14C-RELATED"/>
    <property type="match status" value="1"/>
</dbReference>
<evidence type="ECO:0000313" key="2">
    <source>
        <dbReference type="EMBL" id="JAP96047.1"/>
    </source>
</evidence>
<feature type="non-terminal residue" evidence="2">
    <location>
        <position position="1"/>
    </location>
</feature>
<evidence type="ECO:0000259" key="1">
    <source>
        <dbReference type="PROSITE" id="PS51352"/>
    </source>
</evidence>
<dbReference type="SUPFAM" id="SSF52833">
    <property type="entry name" value="Thioredoxin-like"/>
    <property type="match status" value="1"/>
</dbReference>
<dbReference type="AlphaFoldDB" id="A0A146KHV4"/>
<sequence>NIQLKINDITQNFEQISQQKYSFVKFYSPSCPACVRMKETFEQFENNEYIIKNKISLFEVNCVVGYDLCQREGIKGWPNIRLYHNGKFIDRYRNVNIAEAWQDWLQEQIEKRSEL</sequence>
<gene>
    <name evidence="2" type="ORF">TPC1_10749</name>
</gene>
<reference evidence="2" key="1">
    <citation type="submission" date="2015-07" db="EMBL/GenBank/DDBJ databases">
        <title>Adaptation to a free-living lifestyle via gene acquisitions in the diplomonad Trepomonas sp. PC1.</title>
        <authorList>
            <person name="Xu F."/>
            <person name="Jerlstrom-Hultqvist J."/>
            <person name="Kolisko M."/>
            <person name="Simpson A.G.B."/>
            <person name="Roger A.J."/>
            <person name="Svard S.G."/>
            <person name="Andersson J.O."/>
        </authorList>
    </citation>
    <scope>NUCLEOTIDE SEQUENCE</scope>
    <source>
        <strain evidence="2">PC1</strain>
    </source>
</reference>